<dbReference type="PANTHER" id="PTHR11814">
    <property type="entry name" value="SULFATE TRANSPORTER"/>
    <property type="match status" value="1"/>
</dbReference>
<accession>T1H4B8</accession>
<evidence type="ECO:0000256" key="3">
    <source>
        <dbReference type="ARBA" id="ARBA00022989"/>
    </source>
</evidence>
<dbReference type="GO" id="GO:0055085">
    <property type="term" value="P:transmembrane transport"/>
    <property type="evidence" value="ECO:0007669"/>
    <property type="project" value="InterPro"/>
</dbReference>
<organism evidence="7 8">
    <name type="scientific">Megaselia scalaris</name>
    <name type="common">Humpbacked fly</name>
    <name type="synonym">Phora scalaris</name>
    <dbReference type="NCBI Taxonomy" id="36166"/>
    <lineage>
        <taxon>Eukaryota</taxon>
        <taxon>Metazoa</taxon>
        <taxon>Ecdysozoa</taxon>
        <taxon>Arthropoda</taxon>
        <taxon>Hexapoda</taxon>
        <taxon>Insecta</taxon>
        <taxon>Pterygota</taxon>
        <taxon>Neoptera</taxon>
        <taxon>Endopterygota</taxon>
        <taxon>Diptera</taxon>
        <taxon>Brachycera</taxon>
        <taxon>Muscomorpha</taxon>
        <taxon>Platypezoidea</taxon>
        <taxon>Phoridae</taxon>
        <taxon>Megaseliini</taxon>
        <taxon>Megaselia</taxon>
    </lineage>
</organism>
<keyword evidence="2 5" id="KW-0812">Transmembrane</keyword>
<dbReference type="GO" id="GO:0016020">
    <property type="term" value="C:membrane"/>
    <property type="evidence" value="ECO:0007669"/>
    <property type="project" value="UniProtKB-SubCell"/>
</dbReference>
<keyword evidence="8" id="KW-1185">Reference proteome</keyword>
<keyword evidence="4 5" id="KW-0472">Membrane</keyword>
<evidence type="ECO:0000256" key="4">
    <source>
        <dbReference type="ARBA" id="ARBA00023136"/>
    </source>
</evidence>
<dbReference type="EMBL" id="CAQQ02374869">
    <property type="status" value="NOT_ANNOTATED_CDS"/>
    <property type="molecule type" value="Genomic_DNA"/>
</dbReference>
<proteinExistence type="predicted"/>
<name>T1H4B8_MEGSC</name>
<feature type="domain" description="SLC26A/SulP transporter" evidence="6">
    <location>
        <begin position="2"/>
        <end position="152"/>
    </location>
</feature>
<dbReference type="OMA" id="KIRANGC"/>
<evidence type="ECO:0000313" key="7">
    <source>
        <dbReference type="EnsemblMetazoa" id="MESCA011127-PA"/>
    </source>
</evidence>
<comment type="subcellular location">
    <subcellularLocation>
        <location evidence="1">Membrane</location>
        <topology evidence="1">Multi-pass membrane protein</topology>
    </subcellularLocation>
</comment>
<dbReference type="Proteomes" id="UP000015102">
    <property type="component" value="Unassembled WGS sequence"/>
</dbReference>
<evidence type="ECO:0000313" key="8">
    <source>
        <dbReference type="Proteomes" id="UP000015102"/>
    </source>
</evidence>
<dbReference type="InterPro" id="IPR011547">
    <property type="entry name" value="SLC26A/SulP_dom"/>
</dbReference>
<evidence type="ECO:0000259" key="6">
    <source>
        <dbReference type="Pfam" id="PF00916"/>
    </source>
</evidence>
<dbReference type="InterPro" id="IPR001902">
    <property type="entry name" value="SLC26A/SulP_fam"/>
</dbReference>
<keyword evidence="3 5" id="KW-1133">Transmembrane helix</keyword>
<evidence type="ECO:0000256" key="5">
    <source>
        <dbReference type="SAM" id="Phobius"/>
    </source>
</evidence>
<evidence type="ECO:0000256" key="1">
    <source>
        <dbReference type="ARBA" id="ARBA00004141"/>
    </source>
</evidence>
<sequence length="153" mass="16268">MILGFTSITILLLLRKLKDVKLRNKKVLSGIFWTVSTARNALIVLVASLIAFYSCDENSCPFKLTGTVKSGVPDFHLPPFETDIAGPNNGTSSTPIHLNFKAMIEDLGPTIIILPILAVLGNVAISKAFGGAGLSATRELVALSLSNIFGSIL</sequence>
<protein>
    <recommendedName>
        <fullName evidence="6">SLC26A/SulP transporter domain-containing protein</fullName>
    </recommendedName>
</protein>
<reference evidence="7" key="2">
    <citation type="submission" date="2015-06" db="UniProtKB">
        <authorList>
            <consortium name="EnsemblMetazoa"/>
        </authorList>
    </citation>
    <scope>IDENTIFICATION</scope>
</reference>
<evidence type="ECO:0000256" key="2">
    <source>
        <dbReference type="ARBA" id="ARBA00022692"/>
    </source>
</evidence>
<dbReference type="AlphaFoldDB" id="T1H4B8"/>
<dbReference type="STRING" id="36166.T1H4B8"/>
<reference evidence="8" key="1">
    <citation type="submission" date="2013-02" db="EMBL/GenBank/DDBJ databases">
        <authorList>
            <person name="Hughes D."/>
        </authorList>
    </citation>
    <scope>NUCLEOTIDE SEQUENCE</scope>
    <source>
        <strain>Durham</strain>
        <strain evidence="8">NC isolate 2 -- Noor lab</strain>
    </source>
</reference>
<dbReference type="Pfam" id="PF00916">
    <property type="entry name" value="Sulfate_transp"/>
    <property type="match status" value="1"/>
</dbReference>
<dbReference type="HOGENOM" id="CLU_1715336_0_0_1"/>
<dbReference type="EnsemblMetazoa" id="MESCA011127-RA">
    <property type="protein sequence ID" value="MESCA011127-PA"/>
    <property type="gene ID" value="MESCA011127"/>
</dbReference>
<feature type="transmembrane region" description="Helical" evidence="5">
    <location>
        <begin position="27"/>
        <end position="53"/>
    </location>
</feature>